<feature type="transmembrane region" description="Helical" evidence="10">
    <location>
        <begin position="410"/>
        <end position="429"/>
    </location>
</feature>
<feature type="transmembrane region" description="Helical" evidence="10">
    <location>
        <begin position="116"/>
        <end position="134"/>
    </location>
</feature>
<keyword evidence="3" id="KW-0050">Antiport</keyword>
<evidence type="ECO:0000256" key="1">
    <source>
        <dbReference type="ARBA" id="ARBA00004651"/>
    </source>
</evidence>
<feature type="transmembrane region" description="Helical" evidence="10">
    <location>
        <begin position="375"/>
        <end position="398"/>
    </location>
</feature>
<dbReference type="GO" id="GO:0006811">
    <property type="term" value="P:monoatomic ion transport"/>
    <property type="evidence" value="ECO:0007669"/>
    <property type="project" value="UniProtKB-KW"/>
</dbReference>
<comment type="subcellular location">
    <subcellularLocation>
        <location evidence="1">Cell membrane</location>
        <topology evidence="1">Multi-pass membrane protein</topology>
    </subcellularLocation>
</comment>
<evidence type="ECO:0000313" key="12">
    <source>
        <dbReference type="Proteomes" id="UP000663525"/>
    </source>
</evidence>
<feature type="transmembrane region" description="Helical" evidence="10">
    <location>
        <begin position="281"/>
        <end position="301"/>
    </location>
</feature>
<evidence type="ECO:0000256" key="8">
    <source>
        <dbReference type="ARBA" id="ARBA00023136"/>
    </source>
</evidence>
<sequence length="480" mass="50276">MARFARNPIRAIIVAAGLVLNRFGLVDCERTRRTADLAWPRIVTGIARMSKNAVDVAMVGAALGQFAINGVGLAGPFWGLAFSLGGGVAAGTVALVSQRYGAERYDQMGQAIRSSAALVVVLTLPVTALFWLFPTELISLLTSDPRTIEYGSEYLKILGLGVPFAGLNLIGSRVYIGVDDAWTPMVVRAGGALANIAINAVLIFGLNMGVVGAAIGTVVSNAVVAAVFAGSLVVGRLPATRAFPAEVALVSRYFDRETLSDLVTIGLPVAGRNSVWTVARFPMLAIVGMIGPTVLAAYIVVRRIWGLMNTPGWGFGLAASSLVGQELGAENEDTAESYGIEITRLAVAVYALGAALTAVFATQLVQLFGVRPDGMAIAVGLIYAASISILPQAVKATIAGALDATGDTRWPFYSQALGMFAGAIPLAYLGATTPLGVWGLYLAFLAESGIPAVINYYRFATGKWRAISREYRPDAAPAND</sequence>
<keyword evidence="7" id="KW-0406">Ion transport</keyword>
<evidence type="ECO:0000256" key="4">
    <source>
        <dbReference type="ARBA" id="ARBA00022475"/>
    </source>
</evidence>
<dbReference type="GO" id="GO:0015297">
    <property type="term" value="F:antiporter activity"/>
    <property type="evidence" value="ECO:0007669"/>
    <property type="project" value="UniProtKB-KW"/>
</dbReference>
<dbReference type="InterPro" id="IPR048279">
    <property type="entry name" value="MdtK-like"/>
</dbReference>
<feature type="transmembrane region" description="Helical" evidence="10">
    <location>
        <begin position="77"/>
        <end position="96"/>
    </location>
</feature>
<reference evidence="11" key="1">
    <citation type="submission" date="2020-11" db="EMBL/GenBank/DDBJ databases">
        <title>Carbohydrate-dependent, anaerobic sulfur respiration: A novel catabolism in halophilic archaea.</title>
        <authorList>
            <person name="Sorokin D.Y."/>
            <person name="Messina E."/>
            <person name="Smedile F."/>
            <person name="La Cono V."/>
            <person name="Hallsworth J.E."/>
            <person name="Yakimov M.M."/>
        </authorList>
    </citation>
    <scope>NUCLEOTIDE SEQUENCE</scope>
    <source>
        <strain evidence="11">HSR12-1</strain>
    </source>
</reference>
<evidence type="ECO:0000256" key="9">
    <source>
        <dbReference type="ARBA" id="ARBA00031636"/>
    </source>
</evidence>
<keyword evidence="8 10" id="KW-0472">Membrane</keyword>
<dbReference type="PANTHER" id="PTHR43298">
    <property type="entry name" value="MULTIDRUG RESISTANCE PROTEIN NORM-RELATED"/>
    <property type="match status" value="1"/>
</dbReference>
<dbReference type="EMBL" id="CP064787">
    <property type="protein sequence ID" value="QSG05598.1"/>
    <property type="molecule type" value="Genomic_DNA"/>
</dbReference>
<organism evidence="11 12">
    <name type="scientific">Halapricum desulfuricans</name>
    <dbReference type="NCBI Taxonomy" id="2841257"/>
    <lineage>
        <taxon>Archaea</taxon>
        <taxon>Methanobacteriati</taxon>
        <taxon>Methanobacteriota</taxon>
        <taxon>Stenosarchaea group</taxon>
        <taxon>Halobacteria</taxon>
        <taxon>Halobacteriales</taxon>
        <taxon>Haloarculaceae</taxon>
        <taxon>Halapricum</taxon>
    </lineage>
</organism>
<dbReference type="Proteomes" id="UP000663525">
    <property type="component" value="Chromosome"/>
</dbReference>
<feature type="transmembrane region" description="Helical" evidence="10">
    <location>
        <begin position="154"/>
        <end position="176"/>
    </location>
</feature>
<dbReference type="NCBIfam" id="TIGR00797">
    <property type="entry name" value="matE"/>
    <property type="match status" value="1"/>
</dbReference>
<evidence type="ECO:0000256" key="10">
    <source>
        <dbReference type="SAM" id="Phobius"/>
    </source>
</evidence>
<keyword evidence="2" id="KW-0813">Transport</keyword>
<proteinExistence type="predicted"/>
<feature type="transmembrane region" description="Helical" evidence="10">
    <location>
        <begin position="347"/>
        <end position="369"/>
    </location>
</feature>
<dbReference type="AlphaFoldDB" id="A0A897N015"/>
<dbReference type="PANTHER" id="PTHR43298:SF2">
    <property type="entry name" value="FMN_FAD EXPORTER YEEO-RELATED"/>
    <property type="match status" value="1"/>
</dbReference>
<dbReference type="InterPro" id="IPR050222">
    <property type="entry name" value="MATE_MdtK"/>
</dbReference>
<dbReference type="CDD" id="cd13137">
    <property type="entry name" value="MATE_NorM_like"/>
    <property type="match status" value="1"/>
</dbReference>
<evidence type="ECO:0000256" key="6">
    <source>
        <dbReference type="ARBA" id="ARBA00022989"/>
    </source>
</evidence>
<evidence type="ECO:0000256" key="7">
    <source>
        <dbReference type="ARBA" id="ARBA00023065"/>
    </source>
</evidence>
<dbReference type="GeneID" id="68854863"/>
<evidence type="ECO:0000256" key="3">
    <source>
        <dbReference type="ARBA" id="ARBA00022449"/>
    </source>
</evidence>
<feature type="transmembrane region" description="Helical" evidence="10">
    <location>
        <begin position="435"/>
        <end position="457"/>
    </location>
</feature>
<gene>
    <name evidence="11" type="primary">norM3</name>
    <name evidence="11" type="ORF">HSR121_1252</name>
</gene>
<keyword evidence="6 10" id="KW-1133">Transmembrane helix</keyword>
<dbReference type="PIRSF" id="PIRSF006603">
    <property type="entry name" value="DinF"/>
    <property type="match status" value="1"/>
</dbReference>
<dbReference type="InterPro" id="IPR002528">
    <property type="entry name" value="MATE_fam"/>
</dbReference>
<keyword evidence="5 10" id="KW-0812">Transmembrane</keyword>
<dbReference type="RefSeq" id="WP_229115422.1">
    <property type="nucleotide sequence ID" value="NZ_CP064787.1"/>
</dbReference>
<feature type="transmembrane region" description="Helical" evidence="10">
    <location>
        <begin position="196"/>
        <end position="229"/>
    </location>
</feature>
<dbReference type="Pfam" id="PF01554">
    <property type="entry name" value="MatE"/>
    <property type="match status" value="2"/>
</dbReference>
<evidence type="ECO:0000256" key="2">
    <source>
        <dbReference type="ARBA" id="ARBA00022448"/>
    </source>
</evidence>
<dbReference type="GO" id="GO:0042910">
    <property type="term" value="F:xenobiotic transmembrane transporter activity"/>
    <property type="evidence" value="ECO:0007669"/>
    <property type="project" value="InterPro"/>
</dbReference>
<protein>
    <recommendedName>
        <fullName evidence="9">Multidrug-efflux transporter</fullName>
    </recommendedName>
</protein>
<keyword evidence="4" id="KW-1003">Cell membrane</keyword>
<evidence type="ECO:0000313" key="11">
    <source>
        <dbReference type="EMBL" id="QSG05598.1"/>
    </source>
</evidence>
<accession>A0A897N015</accession>
<evidence type="ECO:0000256" key="5">
    <source>
        <dbReference type="ARBA" id="ARBA00022692"/>
    </source>
</evidence>
<dbReference type="GO" id="GO:0005886">
    <property type="term" value="C:plasma membrane"/>
    <property type="evidence" value="ECO:0007669"/>
    <property type="project" value="UniProtKB-SubCell"/>
</dbReference>
<name>A0A897N015_9EURY</name>